<organism evidence="2 3">
    <name type="scientific">Scyliorhinus torazame</name>
    <name type="common">Cloudy catshark</name>
    <name type="synonym">Catulus torazame</name>
    <dbReference type="NCBI Taxonomy" id="75743"/>
    <lineage>
        <taxon>Eukaryota</taxon>
        <taxon>Metazoa</taxon>
        <taxon>Chordata</taxon>
        <taxon>Craniata</taxon>
        <taxon>Vertebrata</taxon>
        <taxon>Chondrichthyes</taxon>
        <taxon>Elasmobranchii</taxon>
        <taxon>Galeomorphii</taxon>
        <taxon>Galeoidea</taxon>
        <taxon>Carcharhiniformes</taxon>
        <taxon>Scyliorhinidae</taxon>
        <taxon>Scyliorhinus</taxon>
    </lineage>
</organism>
<feature type="non-terminal residue" evidence="2">
    <location>
        <position position="253"/>
    </location>
</feature>
<name>A0A401PU73_SCYTO</name>
<sequence>MLCCGSWLEEDVGLSEEEKIQRYSVLSELYDLIGFHRKATFFKRVAAMQCVTPSIADPGWRACYKLLLETLPGCSLSLDPQDFSKGAHKGWPAVQMRLLHELVYASRRMGNPALAVRHLSFLLQTMLDFLSDQEKKEVSQSLENYTTKCPGTMEIIALPDGVKLPPVPLTKLPIVRSVMLLSLPPNLRPLKIKNTLSQSMSSKSPFIYSPIIAHNRGEERSKKIDFQWVQGDVCEVQLMVYNPMPFELRVENM</sequence>
<dbReference type="EMBL" id="BFAA01016633">
    <property type="protein sequence ID" value="GCB76690.1"/>
    <property type="molecule type" value="Genomic_DNA"/>
</dbReference>
<dbReference type="AlphaFoldDB" id="A0A401PU73"/>
<dbReference type="PANTHER" id="PTHR21512:SF5">
    <property type="entry name" value="TRAFFICKING PROTEIN PARTICLE COMPLEX SUBUNIT 9"/>
    <property type="match status" value="1"/>
</dbReference>
<proteinExistence type="predicted"/>
<evidence type="ECO:0000313" key="3">
    <source>
        <dbReference type="Proteomes" id="UP000288216"/>
    </source>
</evidence>
<dbReference type="OrthoDB" id="27962at2759"/>
<accession>A0A401PU73</accession>
<gene>
    <name evidence="2" type="ORF">scyTo_0020502</name>
</gene>
<evidence type="ECO:0000259" key="1">
    <source>
        <dbReference type="Pfam" id="PF26251"/>
    </source>
</evidence>
<feature type="domain" description="Trs120/TRAPPC9 TPR region" evidence="1">
    <location>
        <begin position="15"/>
        <end position="145"/>
    </location>
</feature>
<dbReference type="PANTHER" id="PTHR21512">
    <property type="entry name" value="TRAFFICKING PROTEIN PARTICLE COMPLEX SUBUNIT 9"/>
    <property type="match status" value="1"/>
</dbReference>
<dbReference type="InterPro" id="IPR058564">
    <property type="entry name" value="TPR_TRAPPC9_Trs120"/>
</dbReference>
<evidence type="ECO:0000313" key="2">
    <source>
        <dbReference type="EMBL" id="GCB76690.1"/>
    </source>
</evidence>
<dbReference type="STRING" id="75743.A0A401PU73"/>
<dbReference type="OMA" id="CCGSWLE"/>
<keyword evidence="3" id="KW-1185">Reference proteome</keyword>
<protein>
    <recommendedName>
        <fullName evidence="1">Trs120/TRAPPC9 TPR region domain-containing protein</fullName>
    </recommendedName>
</protein>
<dbReference type="Pfam" id="PF26251">
    <property type="entry name" value="TPR_TRAPPC9-Trs120"/>
    <property type="match status" value="1"/>
</dbReference>
<dbReference type="GO" id="GO:0005802">
    <property type="term" value="C:trans-Golgi network"/>
    <property type="evidence" value="ECO:0007669"/>
    <property type="project" value="TreeGrafter"/>
</dbReference>
<dbReference type="InterPro" id="IPR013935">
    <property type="entry name" value="Trs120_TRAPPC9"/>
</dbReference>
<dbReference type="Proteomes" id="UP000288216">
    <property type="component" value="Unassembled WGS sequence"/>
</dbReference>
<comment type="caution">
    <text evidence="2">The sequence shown here is derived from an EMBL/GenBank/DDBJ whole genome shotgun (WGS) entry which is preliminary data.</text>
</comment>
<reference evidence="2 3" key="1">
    <citation type="journal article" date="2018" name="Nat. Ecol. Evol.">
        <title>Shark genomes provide insights into elasmobranch evolution and the origin of vertebrates.</title>
        <authorList>
            <person name="Hara Y"/>
            <person name="Yamaguchi K"/>
            <person name="Onimaru K"/>
            <person name="Kadota M"/>
            <person name="Koyanagi M"/>
            <person name="Keeley SD"/>
            <person name="Tatsumi K"/>
            <person name="Tanaka K"/>
            <person name="Motone F"/>
            <person name="Kageyama Y"/>
            <person name="Nozu R"/>
            <person name="Adachi N"/>
            <person name="Nishimura O"/>
            <person name="Nakagawa R"/>
            <person name="Tanegashima C"/>
            <person name="Kiyatake I"/>
            <person name="Matsumoto R"/>
            <person name="Murakumo K"/>
            <person name="Nishida K"/>
            <person name="Terakita A"/>
            <person name="Kuratani S"/>
            <person name="Sato K"/>
            <person name="Hyodo S Kuraku.S."/>
        </authorList>
    </citation>
    <scope>NUCLEOTIDE SEQUENCE [LARGE SCALE GENOMIC DNA]</scope>
</reference>